<dbReference type="Gene3D" id="3.40.50.300">
    <property type="entry name" value="P-loop containing nucleotide triphosphate hydrolases"/>
    <property type="match status" value="1"/>
</dbReference>
<gene>
    <name evidence="4" type="ORF">HNO85_02735</name>
</gene>
<feature type="domain" description="Zona occludens toxin N-terminal" evidence="3">
    <location>
        <begin position="1"/>
        <end position="171"/>
    </location>
</feature>
<organism evidence="4 5">
    <name type="scientific">Pseudomonas brassicacearum</name>
    <dbReference type="NCBI Taxonomy" id="930166"/>
    <lineage>
        <taxon>Bacteria</taxon>
        <taxon>Pseudomonadati</taxon>
        <taxon>Pseudomonadota</taxon>
        <taxon>Gammaproteobacteria</taxon>
        <taxon>Pseudomonadales</taxon>
        <taxon>Pseudomonadaceae</taxon>
        <taxon>Pseudomonas</taxon>
    </lineage>
</organism>
<evidence type="ECO:0000313" key="5">
    <source>
        <dbReference type="Proteomes" id="UP000562723"/>
    </source>
</evidence>
<evidence type="ECO:0000256" key="2">
    <source>
        <dbReference type="SAM" id="Phobius"/>
    </source>
</evidence>
<dbReference type="RefSeq" id="WP_175359768.1">
    <property type="nucleotide sequence ID" value="NZ_JABFMS010000003.1"/>
</dbReference>
<dbReference type="InterPro" id="IPR008900">
    <property type="entry name" value="Zot_N"/>
</dbReference>
<feature type="region of interest" description="Disordered" evidence="1">
    <location>
        <begin position="321"/>
        <end position="362"/>
    </location>
</feature>
<dbReference type="AlphaFoldDB" id="A0AAJ3FV13"/>
<proteinExistence type="predicted"/>
<sequence length="362" mass="40292">MLKLVTGLPGDGKTSNELWDFLYADEYKGRPKYCTPVNGFKATEHGVTEIEHIKNWKDLPEGAVIFCDEVQRYCGTDLGRDAPQWVQDLAVHRHEGKDFIFTTQSPMFLHPFARKLAKPHVHYIRPWNMKGARYTWDNVQNDPNTKTAKALGQRQLVKPNPKVFTLYTSTVLDTHKAKPPYKIFAVLGLALLVVVTGVIYTYRSVRHFTEEPIATVDVQHKAVTTAAQENAFDFAPPTKDKAVWTEQNLKPRIPGSLHTAPVYDGLTAPTDFPRVAACMSAESRGSCSCYTQQGTPIDVPTSACYVFVTYGSFDPWLTGRHQQAEPASRREPVVQQKPGNGAAFTVVADSGRTAKKPAQGVN</sequence>
<keyword evidence="2" id="KW-0472">Membrane</keyword>
<dbReference type="EMBL" id="JABFMS010000003">
    <property type="protein sequence ID" value="NUT79853.1"/>
    <property type="molecule type" value="Genomic_DNA"/>
</dbReference>
<reference evidence="4 5" key="1">
    <citation type="journal article" date="2020" name="Front. Plant Sci.">
        <title>Isolation of Rhizosphere Bacteria That Improve Quality and Water Stress Tolerance in Greenhouse Ornamentals.</title>
        <authorList>
            <person name="Nordstedt N.P."/>
            <person name="Jones M.L."/>
        </authorList>
    </citation>
    <scope>NUCLEOTIDE SEQUENCE [LARGE SCALE GENOMIC DNA]</scope>
    <source>
        <strain evidence="4 5">C2F7</strain>
    </source>
</reference>
<keyword evidence="2" id="KW-1133">Transmembrane helix</keyword>
<dbReference type="Pfam" id="PF05707">
    <property type="entry name" value="Zot"/>
    <property type="match status" value="1"/>
</dbReference>
<protein>
    <submittedName>
        <fullName evidence="4">Transposase</fullName>
    </submittedName>
</protein>
<accession>A0AAJ3FV13</accession>
<evidence type="ECO:0000256" key="1">
    <source>
        <dbReference type="SAM" id="MobiDB-lite"/>
    </source>
</evidence>
<evidence type="ECO:0000259" key="3">
    <source>
        <dbReference type="Pfam" id="PF05707"/>
    </source>
</evidence>
<dbReference type="InterPro" id="IPR027417">
    <property type="entry name" value="P-loop_NTPase"/>
</dbReference>
<evidence type="ECO:0000313" key="4">
    <source>
        <dbReference type="EMBL" id="NUT79853.1"/>
    </source>
</evidence>
<feature type="transmembrane region" description="Helical" evidence="2">
    <location>
        <begin position="183"/>
        <end position="202"/>
    </location>
</feature>
<name>A0AAJ3FV13_9PSED</name>
<keyword evidence="2" id="KW-0812">Transmembrane</keyword>
<dbReference type="Proteomes" id="UP000562723">
    <property type="component" value="Unassembled WGS sequence"/>
</dbReference>
<comment type="caution">
    <text evidence="4">The sequence shown here is derived from an EMBL/GenBank/DDBJ whole genome shotgun (WGS) entry which is preliminary data.</text>
</comment>